<keyword evidence="2" id="KW-1185">Reference proteome</keyword>
<evidence type="ECO:0000313" key="2">
    <source>
        <dbReference type="Proteomes" id="UP001501153"/>
    </source>
</evidence>
<dbReference type="EMBL" id="BAABGZ010000073">
    <property type="protein sequence ID" value="GAA4365201.1"/>
    <property type="molecule type" value="Genomic_DNA"/>
</dbReference>
<reference evidence="2" key="1">
    <citation type="journal article" date="2019" name="Int. J. Syst. Evol. Microbiol.">
        <title>The Global Catalogue of Microorganisms (GCM) 10K type strain sequencing project: providing services to taxonomists for standard genome sequencing and annotation.</title>
        <authorList>
            <consortium name="The Broad Institute Genomics Platform"/>
            <consortium name="The Broad Institute Genome Sequencing Center for Infectious Disease"/>
            <person name="Wu L."/>
            <person name="Ma J."/>
        </authorList>
    </citation>
    <scope>NUCLEOTIDE SEQUENCE [LARGE SCALE GENOMIC DNA]</scope>
    <source>
        <strain evidence="2">JCM 17923</strain>
    </source>
</reference>
<gene>
    <name evidence="1" type="ORF">GCM10023185_35320</name>
</gene>
<protein>
    <submittedName>
        <fullName evidence="1">Uncharacterized protein</fullName>
    </submittedName>
</protein>
<accession>A0ABP8IQG1</accession>
<evidence type="ECO:0000313" key="1">
    <source>
        <dbReference type="EMBL" id="GAA4365201.1"/>
    </source>
</evidence>
<dbReference type="Proteomes" id="UP001501153">
    <property type="component" value="Unassembled WGS sequence"/>
</dbReference>
<comment type="caution">
    <text evidence="1">The sequence shown here is derived from an EMBL/GenBank/DDBJ whole genome shotgun (WGS) entry which is preliminary data.</text>
</comment>
<name>A0ABP8IQG1_9BACT</name>
<proteinExistence type="predicted"/>
<sequence length="196" mass="21845">MVLLWLATIGPRLPSLQGSLPFPPRLARGGFARSSTFLRYIKPFLLACALFFWGCSSPRGDKAGASCGPKTGLGNPLVRAQVAEYCRAYPFDPQEVMIQVSVRTVDEANEYWIAGTINPPDSMYAYLATDVIAGHLVVLCEEKPGRCPGRLALHEVQRRIRERGVRLRDRFWLFEAPQCVLLLNKGNGDLVSKRCH</sequence>
<organism evidence="1 2">
    <name type="scientific">Hymenobacter saemangeumensis</name>
    <dbReference type="NCBI Taxonomy" id="1084522"/>
    <lineage>
        <taxon>Bacteria</taxon>
        <taxon>Pseudomonadati</taxon>
        <taxon>Bacteroidota</taxon>
        <taxon>Cytophagia</taxon>
        <taxon>Cytophagales</taxon>
        <taxon>Hymenobacteraceae</taxon>
        <taxon>Hymenobacter</taxon>
    </lineage>
</organism>